<dbReference type="NCBIfam" id="TIGR00266">
    <property type="entry name" value="TIGR00266 family protein"/>
    <property type="match status" value="1"/>
</dbReference>
<dbReference type="Pfam" id="PF01987">
    <property type="entry name" value="AIM24"/>
    <property type="match status" value="1"/>
</dbReference>
<dbReference type="InterPro" id="IPR036983">
    <property type="entry name" value="AIM24_sf"/>
</dbReference>
<dbReference type="SUPFAM" id="SSF51219">
    <property type="entry name" value="TRAP-like"/>
    <property type="match status" value="1"/>
</dbReference>
<proteinExistence type="predicted"/>
<dbReference type="KEGG" id="abi:Aboo_1074"/>
<accession>D3T9V4</accession>
<name>D3T9V4_ACIB4</name>
<sequence length="223" mass="24767">MMKTEILHKPAFAELKVYLSPGERIVAEAGAMVYMSPTIGVETTTKGGFMKGVLRKMLSGQTLFMNTYYAQSEGGYVVFAPSLPGDIIKIEVTQPIYISDTNYLASTELEFGVKFTGFKGIFTPGGMFWFKVSGIGKAWIAAYGGIDMLQLGPGERLLIDNIHLAAFDASMNFTLRKFGKLKSFLFGGEYILTEFVGPGRVWIQSRNLPVFANLLYRYMPKKD</sequence>
<protein>
    <recommendedName>
        <fullName evidence="3">TIGR00266 family protein</fullName>
    </recommendedName>
</protein>
<dbReference type="PANTHER" id="PTHR43657:SF1">
    <property type="entry name" value="ALTERED INHERITANCE OF MITOCHONDRIA PROTEIN 24, MITOCHONDRIAL"/>
    <property type="match status" value="1"/>
</dbReference>
<organism evidence="1 2">
    <name type="scientific">Aciduliprofundum boonei (strain DSM 19572 / T469)</name>
    <dbReference type="NCBI Taxonomy" id="439481"/>
    <lineage>
        <taxon>Archaea</taxon>
        <taxon>Methanobacteriati</taxon>
        <taxon>Thermoplasmatota</taxon>
        <taxon>DHVE2 group</taxon>
        <taxon>Candidatus Aciduliprofundum</taxon>
    </lineage>
</organism>
<dbReference type="InterPro" id="IPR016031">
    <property type="entry name" value="Trp_RNA-bd_attenuator-like_dom"/>
</dbReference>
<dbReference type="PANTHER" id="PTHR43657">
    <property type="entry name" value="TRYPTOPHAN RNA-BINDING ATTENUATOR PROTEIN-LIKE PROTEIN"/>
    <property type="match status" value="1"/>
</dbReference>
<dbReference type="InterPro" id="IPR002838">
    <property type="entry name" value="AIM24"/>
</dbReference>
<reference evidence="1" key="1">
    <citation type="submission" date="2010-02" db="EMBL/GenBank/DDBJ databases">
        <title>Complete sequence of Aciduliprofundum boonei T469.</title>
        <authorList>
            <consortium name="US DOE Joint Genome Institute"/>
            <person name="Lucas S."/>
            <person name="Copeland A."/>
            <person name="Lapidus A."/>
            <person name="Cheng J.-F."/>
            <person name="Bruce D."/>
            <person name="Goodwin L."/>
            <person name="Pitluck S."/>
            <person name="Saunders E."/>
            <person name="Detter J.C."/>
            <person name="Han C."/>
            <person name="Tapia R."/>
            <person name="Land M."/>
            <person name="Hauser L."/>
            <person name="Kyrpides N."/>
            <person name="Mikhailova N."/>
            <person name="Flores G."/>
            <person name="Reysenbach A.-L."/>
            <person name="Woyke T."/>
        </authorList>
    </citation>
    <scope>NUCLEOTIDE SEQUENCE</scope>
    <source>
        <strain evidence="1">T469</strain>
    </source>
</reference>
<evidence type="ECO:0008006" key="3">
    <source>
        <dbReference type="Google" id="ProtNLM"/>
    </source>
</evidence>
<gene>
    <name evidence="1" type="ordered locus">Aboo_1074</name>
</gene>
<dbReference type="Proteomes" id="UP000001400">
    <property type="component" value="Chromosome"/>
</dbReference>
<dbReference type="HOGENOM" id="CLU_040551_4_1_2"/>
<evidence type="ECO:0000313" key="1">
    <source>
        <dbReference type="EMBL" id="ADD08883.1"/>
    </source>
</evidence>
<evidence type="ECO:0000313" key="2">
    <source>
        <dbReference type="Proteomes" id="UP000001400"/>
    </source>
</evidence>
<keyword evidence="2" id="KW-1185">Reference proteome</keyword>
<dbReference type="EMBL" id="CP001941">
    <property type="protein sequence ID" value="ADD08883.1"/>
    <property type="molecule type" value="Genomic_DNA"/>
</dbReference>
<dbReference type="AlphaFoldDB" id="D3T9V4"/>
<dbReference type="Gene3D" id="3.60.160.10">
    <property type="entry name" value="Mitochondrial biogenesis AIM24"/>
    <property type="match status" value="1"/>
</dbReference>